<evidence type="ECO:0000256" key="3">
    <source>
        <dbReference type="ARBA" id="ARBA00022692"/>
    </source>
</evidence>
<evidence type="ECO:0000256" key="8">
    <source>
        <dbReference type="ARBA" id="ARBA00023170"/>
    </source>
</evidence>
<proteinExistence type="predicted"/>
<evidence type="ECO:0000256" key="9">
    <source>
        <dbReference type="ARBA" id="ARBA00023180"/>
    </source>
</evidence>
<dbReference type="Proteomes" id="UP001141806">
    <property type="component" value="Unassembled WGS sequence"/>
</dbReference>
<evidence type="ECO:0000256" key="5">
    <source>
        <dbReference type="ARBA" id="ARBA00022737"/>
    </source>
</evidence>
<keyword evidence="5" id="KW-0677">Repeat</keyword>
<evidence type="ECO:0000256" key="1">
    <source>
        <dbReference type="ARBA" id="ARBA00004167"/>
    </source>
</evidence>
<gene>
    <name evidence="10" type="ORF">NE237_018712</name>
</gene>
<name>A0A9Q0KAC1_9MAGN</name>
<dbReference type="SUPFAM" id="SSF52058">
    <property type="entry name" value="L domain-like"/>
    <property type="match status" value="1"/>
</dbReference>
<keyword evidence="9" id="KW-0325">Glycoprotein</keyword>
<dbReference type="Gene3D" id="3.80.10.10">
    <property type="entry name" value="Ribonuclease Inhibitor"/>
    <property type="match status" value="1"/>
</dbReference>
<keyword evidence="3" id="KW-0812">Transmembrane</keyword>
<reference evidence="10" key="1">
    <citation type="journal article" date="2023" name="Plant J.">
        <title>The genome of the king protea, Protea cynaroides.</title>
        <authorList>
            <person name="Chang J."/>
            <person name="Duong T.A."/>
            <person name="Schoeman C."/>
            <person name="Ma X."/>
            <person name="Roodt D."/>
            <person name="Barker N."/>
            <person name="Li Z."/>
            <person name="Van de Peer Y."/>
            <person name="Mizrachi E."/>
        </authorList>
    </citation>
    <scope>NUCLEOTIDE SEQUENCE</scope>
    <source>
        <tissue evidence="10">Young leaves</tissue>
    </source>
</reference>
<dbReference type="EMBL" id="JAMYWD010000007">
    <property type="protein sequence ID" value="KAJ4966863.1"/>
    <property type="molecule type" value="Genomic_DNA"/>
</dbReference>
<keyword evidence="11" id="KW-1185">Reference proteome</keyword>
<protein>
    <submittedName>
        <fullName evidence="10">Uncharacterized protein</fullName>
    </submittedName>
</protein>
<evidence type="ECO:0000256" key="2">
    <source>
        <dbReference type="ARBA" id="ARBA00022614"/>
    </source>
</evidence>
<comment type="subcellular location">
    <subcellularLocation>
        <location evidence="1">Membrane</location>
        <topology evidence="1">Single-pass membrane protein</topology>
    </subcellularLocation>
</comment>
<dbReference type="AlphaFoldDB" id="A0A9Q0KAC1"/>
<evidence type="ECO:0000256" key="7">
    <source>
        <dbReference type="ARBA" id="ARBA00023136"/>
    </source>
</evidence>
<keyword evidence="6" id="KW-1133">Transmembrane helix</keyword>
<comment type="caution">
    <text evidence="10">The sequence shown here is derived from an EMBL/GenBank/DDBJ whole genome shotgun (WGS) entry which is preliminary data.</text>
</comment>
<evidence type="ECO:0000313" key="10">
    <source>
        <dbReference type="EMBL" id="KAJ4966863.1"/>
    </source>
</evidence>
<organism evidence="10 11">
    <name type="scientific">Protea cynaroides</name>
    <dbReference type="NCBI Taxonomy" id="273540"/>
    <lineage>
        <taxon>Eukaryota</taxon>
        <taxon>Viridiplantae</taxon>
        <taxon>Streptophyta</taxon>
        <taxon>Embryophyta</taxon>
        <taxon>Tracheophyta</taxon>
        <taxon>Spermatophyta</taxon>
        <taxon>Magnoliopsida</taxon>
        <taxon>Proteales</taxon>
        <taxon>Proteaceae</taxon>
        <taxon>Protea</taxon>
    </lineage>
</organism>
<evidence type="ECO:0000256" key="6">
    <source>
        <dbReference type="ARBA" id="ARBA00022989"/>
    </source>
</evidence>
<dbReference type="Pfam" id="PF00560">
    <property type="entry name" value="LRR_1"/>
    <property type="match status" value="1"/>
</dbReference>
<keyword evidence="4" id="KW-0732">Signal</keyword>
<dbReference type="PANTHER" id="PTHR27000">
    <property type="entry name" value="LEUCINE-RICH REPEAT RECEPTOR-LIKE PROTEIN KINASE FAMILY PROTEIN-RELATED"/>
    <property type="match status" value="1"/>
</dbReference>
<sequence>MKIKGTLIRPKGSGLDNWKPSSVPLFGFIAPEIGRLSKLVNLTLTSTNLTRKLPIQIPNLSSLKFLNLSSNVLSGEIPKVVTGGLPEIEVFNLCNNFSSTLPLEIIKLKQLKHLHLGGNFLTREIPSVYSEIQCLVYLGLNASSIGSTVNGSTSINRKDPIVFGNADVPVASVEPKIILTQASCASASSEDEVKVKEGPNRYSACRKCVGINEIQLTPITENAQMTLDNMEVEENRVMEDQRDVDVSTAHNVEGVLPIGVNQFVPIHIVTSSPGGSVVIGEFGRVEVEFDDVSAVDTFLSDKGVRILLWRNDNKEELVVGEKRSVNYS</sequence>
<accession>A0A9Q0KAC1</accession>
<keyword evidence="2" id="KW-0433">Leucine-rich repeat</keyword>
<keyword evidence="8" id="KW-0675">Receptor</keyword>
<dbReference type="InterPro" id="IPR001611">
    <property type="entry name" value="Leu-rich_rpt"/>
</dbReference>
<evidence type="ECO:0000313" key="11">
    <source>
        <dbReference type="Proteomes" id="UP001141806"/>
    </source>
</evidence>
<dbReference type="GO" id="GO:0016020">
    <property type="term" value="C:membrane"/>
    <property type="evidence" value="ECO:0007669"/>
    <property type="project" value="UniProtKB-SubCell"/>
</dbReference>
<dbReference type="PANTHER" id="PTHR27000:SF642">
    <property type="entry name" value="INACTIVE LEUCINE-RICH REPEAT RECEPTOR KINASE XIAO-RELATED"/>
    <property type="match status" value="1"/>
</dbReference>
<keyword evidence="7" id="KW-0472">Membrane</keyword>
<dbReference type="InterPro" id="IPR032675">
    <property type="entry name" value="LRR_dom_sf"/>
</dbReference>
<evidence type="ECO:0000256" key="4">
    <source>
        <dbReference type="ARBA" id="ARBA00022729"/>
    </source>
</evidence>